<reference evidence="3 4" key="1">
    <citation type="submission" date="2018-12" db="EMBL/GenBank/DDBJ databases">
        <title>Draft genome sequence of Embleya hyalina NBRC 13850T.</title>
        <authorList>
            <person name="Komaki H."/>
            <person name="Hosoyama A."/>
            <person name="Kimura A."/>
            <person name="Ichikawa N."/>
            <person name="Tamura T."/>
        </authorList>
    </citation>
    <scope>NUCLEOTIDE SEQUENCE [LARGE SCALE GENOMIC DNA]</scope>
    <source>
        <strain evidence="3 4">NBRC 13850</strain>
    </source>
</reference>
<sequence>MSTHLHNSDARQGASSSGGRRPHGKVSYFGIGASLLVLLGSFLPWVEASLEGSVETIKGTDGDGKWTMAAAVVAMVLFIVGVVARKPIISGSAAVPSLVAVVFGAWNIANPERLARVSIEDESGGMSSTELDGLLQQFDFSAMGGLWIVVAGAALGVLFGVLAAAKTRQR</sequence>
<keyword evidence="4" id="KW-1185">Reference proteome</keyword>
<accession>A0A401YQD9</accession>
<dbReference type="RefSeq" id="WP_126638854.1">
    <property type="nucleotide sequence ID" value="NZ_BIFH01000022.1"/>
</dbReference>
<keyword evidence="2" id="KW-1133">Transmembrane helix</keyword>
<proteinExistence type="predicted"/>
<dbReference type="AlphaFoldDB" id="A0A401YQD9"/>
<evidence type="ECO:0000313" key="3">
    <source>
        <dbReference type="EMBL" id="GCD96819.1"/>
    </source>
</evidence>
<comment type="caution">
    <text evidence="3">The sequence shown here is derived from an EMBL/GenBank/DDBJ whole genome shotgun (WGS) entry which is preliminary data.</text>
</comment>
<keyword evidence="2" id="KW-0472">Membrane</keyword>
<protein>
    <submittedName>
        <fullName evidence="3">Uncharacterized protein</fullName>
    </submittedName>
</protein>
<name>A0A401YQD9_9ACTN</name>
<feature type="transmembrane region" description="Helical" evidence="2">
    <location>
        <begin position="144"/>
        <end position="165"/>
    </location>
</feature>
<keyword evidence="2" id="KW-0812">Transmembrane</keyword>
<dbReference type="EMBL" id="BIFH01000022">
    <property type="protein sequence ID" value="GCD96819.1"/>
    <property type="molecule type" value="Genomic_DNA"/>
</dbReference>
<dbReference type="OrthoDB" id="4330176at2"/>
<feature type="region of interest" description="Disordered" evidence="1">
    <location>
        <begin position="1"/>
        <end position="22"/>
    </location>
</feature>
<evidence type="ECO:0000256" key="1">
    <source>
        <dbReference type="SAM" id="MobiDB-lite"/>
    </source>
</evidence>
<evidence type="ECO:0000256" key="2">
    <source>
        <dbReference type="SAM" id="Phobius"/>
    </source>
</evidence>
<evidence type="ECO:0000313" key="4">
    <source>
        <dbReference type="Proteomes" id="UP000286931"/>
    </source>
</evidence>
<feature type="transmembrane region" description="Helical" evidence="2">
    <location>
        <begin position="66"/>
        <end position="84"/>
    </location>
</feature>
<dbReference type="Proteomes" id="UP000286931">
    <property type="component" value="Unassembled WGS sequence"/>
</dbReference>
<feature type="transmembrane region" description="Helical" evidence="2">
    <location>
        <begin position="26"/>
        <end position="46"/>
    </location>
</feature>
<gene>
    <name evidence="3" type="ORF">EHYA_04506</name>
</gene>
<feature type="transmembrane region" description="Helical" evidence="2">
    <location>
        <begin position="91"/>
        <end position="109"/>
    </location>
</feature>
<organism evidence="3 4">
    <name type="scientific">Embleya hyalina</name>
    <dbReference type="NCBI Taxonomy" id="516124"/>
    <lineage>
        <taxon>Bacteria</taxon>
        <taxon>Bacillati</taxon>
        <taxon>Actinomycetota</taxon>
        <taxon>Actinomycetes</taxon>
        <taxon>Kitasatosporales</taxon>
        <taxon>Streptomycetaceae</taxon>
        <taxon>Embleya</taxon>
    </lineage>
</organism>